<evidence type="ECO:0000313" key="2">
    <source>
        <dbReference type="EMBL" id="GAL77176.1"/>
    </source>
</evidence>
<feature type="transmembrane region" description="Helical" evidence="1">
    <location>
        <begin position="26"/>
        <end position="44"/>
    </location>
</feature>
<protein>
    <submittedName>
        <fullName evidence="2">Putative membrane protein</fullName>
    </submittedName>
</protein>
<dbReference type="SUPFAM" id="SSF103473">
    <property type="entry name" value="MFS general substrate transporter"/>
    <property type="match status" value="1"/>
</dbReference>
<sequence length="77" mass="8054">MVVVADSPLFSTLVAQNVNAEHKGTALTIVNSIGFAVTIVSIQLASSLIDVMAVKYLFLFIAIGPPVLGLVGLLKRS</sequence>
<dbReference type="AlphaFoldDB" id="A0A090WJJ8"/>
<evidence type="ECO:0000256" key="1">
    <source>
        <dbReference type="SAM" id="Phobius"/>
    </source>
</evidence>
<reference evidence="2" key="1">
    <citation type="journal article" date="2014" name="Genome Announc.">
        <title>Draft Genome Sequences of Marine Flavobacterium Algibacter lectus Strains SS8 and NR4.</title>
        <authorList>
            <person name="Takatani N."/>
            <person name="Nakanishi M."/>
            <person name="Meirelles P."/>
            <person name="Mino S."/>
            <person name="Suda W."/>
            <person name="Oshima K."/>
            <person name="Hattori M."/>
            <person name="Ohkuma M."/>
            <person name="Hosokawa M."/>
            <person name="Miyashita K."/>
            <person name="Thompson F.L."/>
            <person name="Niwa A."/>
            <person name="Sawabe T."/>
            <person name="Sawabe T."/>
        </authorList>
    </citation>
    <scope>NUCLEOTIDE SEQUENCE [LARGE SCALE GENOMIC DNA]</scope>
    <source>
        <strain evidence="2">JCM 19274</strain>
    </source>
</reference>
<keyword evidence="1" id="KW-0472">Membrane</keyword>
<dbReference type="Proteomes" id="UP000029643">
    <property type="component" value="Unassembled WGS sequence"/>
</dbReference>
<gene>
    <name evidence="2" type="ORF">JCM19274_4889</name>
</gene>
<comment type="caution">
    <text evidence="2">The sequence shown here is derived from an EMBL/GenBank/DDBJ whole genome shotgun (WGS) entry which is preliminary data.</text>
</comment>
<keyword evidence="1" id="KW-0812">Transmembrane</keyword>
<feature type="transmembrane region" description="Helical" evidence="1">
    <location>
        <begin position="56"/>
        <end position="74"/>
    </location>
</feature>
<accession>A0A090WJJ8</accession>
<dbReference type="InterPro" id="IPR036259">
    <property type="entry name" value="MFS_trans_sf"/>
</dbReference>
<name>A0A090WJJ8_9FLAO</name>
<dbReference type="EMBL" id="BBNU01000001">
    <property type="protein sequence ID" value="GAL77176.1"/>
    <property type="molecule type" value="Genomic_DNA"/>
</dbReference>
<keyword evidence="1" id="KW-1133">Transmembrane helix</keyword>
<proteinExistence type="predicted"/>
<organism evidence="2 3">
    <name type="scientific">Algibacter lectus</name>
    <dbReference type="NCBI Taxonomy" id="221126"/>
    <lineage>
        <taxon>Bacteria</taxon>
        <taxon>Pseudomonadati</taxon>
        <taxon>Bacteroidota</taxon>
        <taxon>Flavobacteriia</taxon>
        <taxon>Flavobacteriales</taxon>
        <taxon>Flavobacteriaceae</taxon>
        <taxon>Algibacter</taxon>
    </lineage>
</organism>
<evidence type="ECO:0000313" key="3">
    <source>
        <dbReference type="Proteomes" id="UP000029643"/>
    </source>
</evidence>